<organism evidence="1 2">
    <name type="scientific">Streptomyces sodiiphilus</name>
    <dbReference type="NCBI Taxonomy" id="226217"/>
    <lineage>
        <taxon>Bacteria</taxon>
        <taxon>Bacillati</taxon>
        <taxon>Actinomycetota</taxon>
        <taxon>Actinomycetes</taxon>
        <taxon>Kitasatosporales</taxon>
        <taxon>Streptomycetaceae</taxon>
        <taxon>Streptomyces</taxon>
    </lineage>
</organism>
<keyword evidence="2" id="KW-1185">Reference proteome</keyword>
<evidence type="ECO:0008006" key="3">
    <source>
        <dbReference type="Google" id="ProtNLM"/>
    </source>
</evidence>
<dbReference type="InterPro" id="IPR008972">
    <property type="entry name" value="Cupredoxin"/>
</dbReference>
<dbReference type="Proteomes" id="UP001501303">
    <property type="component" value="Unassembled WGS sequence"/>
</dbReference>
<proteinExistence type="predicted"/>
<protein>
    <recommendedName>
        <fullName evidence="3">EfeO-type cupredoxin-like domain-containing protein</fullName>
    </recommendedName>
</protein>
<dbReference type="RefSeq" id="WP_344257989.1">
    <property type="nucleotide sequence ID" value="NZ_BAAAMJ010000002.1"/>
</dbReference>
<accession>A0ABN2NRR5</accession>
<name>A0ABN2NRR5_9ACTN</name>
<dbReference type="EMBL" id="BAAAMJ010000002">
    <property type="protein sequence ID" value="GAA1895583.1"/>
    <property type="molecule type" value="Genomic_DNA"/>
</dbReference>
<dbReference type="Gene3D" id="2.60.40.420">
    <property type="entry name" value="Cupredoxins - blue copper proteins"/>
    <property type="match status" value="1"/>
</dbReference>
<reference evidence="1 2" key="1">
    <citation type="journal article" date="2019" name="Int. J. Syst. Evol. Microbiol.">
        <title>The Global Catalogue of Microorganisms (GCM) 10K type strain sequencing project: providing services to taxonomists for standard genome sequencing and annotation.</title>
        <authorList>
            <consortium name="The Broad Institute Genomics Platform"/>
            <consortium name="The Broad Institute Genome Sequencing Center for Infectious Disease"/>
            <person name="Wu L."/>
            <person name="Ma J."/>
        </authorList>
    </citation>
    <scope>NUCLEOTIDE SEQUENCE [LARGE SCALE GENOMIC DNA]</scope>
    <source>
        <strain evidence="1 2">JCM 13581</strain>
    </source>
</reference>
<dbReference type="SUPFAM" id="SSF49503">
    <property type="entry name" value="Cupredoxins"/>
    <property type="match status" value="1"/>
</dbReference>
<evidence type="ECO:0000313" key="2">
    <source>
        <dbReference type="Proteomes" id="UP001501303"/>
    </source>
</evidence>
<comment type="caution">
    <text evidence="1">The sequence shown here is derived from an EMBL/GenBank/DDBJ whole genome shotgun (WGS) entry which is preliminary data.</text>
</comment>
<evidence type="ECO:0000313" key="1">
    <source>
        <dbReference type="EMBL" id="GAA1895583.1"/>
    </source>
</evidence>
<sequence length="137" mass="14438">MTGRERRGRPCARNGRRADALPAVLLTAAVLAAGGCREGGQEADGPPGTAGEVALSITVTEGTVDPPPGRAEVRRGDRITLTVTSDSADELHVHGYDRLLELRPDEPATLSFTADRTGLFEVETHGAGLVLTQLEVR</sequence>
<gene>
    <name evidence="1" type="ORF">GCM10009716_02010</name>
</gene>